<evidence type="ECO:0000313" key="3">
    <source>
        <dbReference type="EMBL" id="KAF7367916.1"/>
    </source>
</evidence>
<protein>
    <submittedName>
        <fullName evidence="3">CxC2 domain-containing protein</fullName>
    </submittedName>
</protein>
<dbReference type="PANTHER" id="PTHR33104">
    <property type="entry name" value="SI:DKEY-29D5.2"/>
    <property type="match status" value="1"/>
</dbReference>
<feature type="compositionally biased region" description="Acidic residues" evidence="1">
    <location>
        <begin position="1116"/>
        <end position="1128"/>
    </location>
</feature>
<dbReference type="InterPro" id="IPR041457">
    <property type="entry name" value="CxC2_KDZ-assoc"/>
</dbReference>
<keyword evidence="4" id="KW-1185">Reference proteome</keyword>
<proteinExistence type="predicted"/>
<reference evidence="3" key="1">
    <citation type="submission" date="2020-05" db="EMBL/GenBank/DDBJ databases">
        <title>Mycena genomes resolve the evolution of fungal bioluminescence.</title>
        <authorList>
            <person name="Tsai I.J."/>
        </authorList>
    </citation>
    <scope>NUCLEOTIDE SEQUENCE</scope>
    <source>
        <strain evidence="3">160909Yilan</strain>
    </source>
</reference>
<dbReference type="Pfam" id="PF18803">
    <property type="entry name" value="CxC2"/>
    <property type="match status" value="1"/>
</dbReference>
<accession>A0A8H7DDV4</accession>
<feature type="domain" description="CxC2-like cysteine cluster KDZ transposase-associated" evidence="2">
    <location>
        <begin position="214"/>
        <end position="324"/>
    </location>
</feature>
<feature type="region of interest" description="Disordered" evidence="1">
    <location>
        <begin position="1089"/>
        <end position="1128"/>
    </location>
</feature>
<gene>
    <name evidence="3" type="ORF">MSAN_00856500</name>
</gene>
<evidence type="ECO:0000259" key="2">
    <source>
        <dbReference type="Pfam" id="PF18803"/>
    </source>
</evidence>
<dbReference type="PANTHER" id="PTHR33104:SF2">
    <property type="entry name" value="CXC3 LIKE CYSTEINE CLUSTER DOMAIN-CONTAINING PROTEIN"/>
    <property type="match status" value="1"/>
</dbReference>
<comment type="caution">
    <text evidence="3">The sequence shown here is derived from an EMBL/GenBank/DDBJ whole genome shotgun (WGS) entry which is preliminary data.</text>
</comment>
<dbReference type="AlphaFoldDB" id="A0A8H7DDV4"/>
<evidence type="ECO:0000256" key="1">
    <source>
        <dbReference type="SAM" id="MobiDB-lite"/>
    </source>
</evidence>
<dbReference type="OrthoDB" id="3214502at2759"/>
<evidence type="ECO:0000313" key="4">
    <source>
        <dbReference type="Proteomes" id="UP000623467"/>
    </source>
</evidence>
<feature type="compositionally biased region" description="Acidic residues" evidence="1">
    <location>
        <begin position="1094"/>
        <end position="1109"/>
    </location>
</feature>
<dbReference type="Pfam" id="PF18758">
    <property type="entry name" value="KDZ"/>
    <property type="match status" value="1"/>
</dbReference>
<name>A0A8H7DDV4_9AGAR</name>
<feature type="region of interest" description="Disordered" evidence="1">
    <location>
        <begin position="1"/>
        <end position="24"/>
    </location>
</feature>
<dbReference type="Proteomes" id="UP000623467">
    <property type="component" value="Unassembled WGS sequence"/>
</dbReference>
<feature type="region of interest" description="Disordered" evidence="1">
    <location>
        <begin position="108"/>
        <end position="129"/>
    </location>
</feature>
<organism evidence="3 4">
    <name type="scientific">Mycena sanguinolenta</name>
    <dbReference type="NCBI Taxonomy" id="230812"/>
    <lineage>
        <taxon>Eukaryota</taxon>
        <taxon>Fungi</taxon>
        <taxon>Dikarya</taxon>
        <taxon>Basidiomycota</taxon>
        <taxon>Agaricomycotina</taxon>
        <taxon>Agaricomycetes</taxon>
        <taxon>Agaricomycetidae</taxon>
        <taxon>Agaricales</taxon>
        <taxon>Marasmiineae</taxon>
        <taxon>Mycenaceae</taxon>
        <taxon>Mycena</taxon>
    </lineage>
</organism>
<dbReference type="InterPro" id="IPR040521">
    <property type="entry name" value="KDZ"/>
</dbReference>
<dbReference type="EMBL" id="JACAZH010000005">
    <property type="protein sequence ID" value="KAF7367916.1"/>
    <property type="molecule type" value="Genomic_DNA"/>
</dbReference>
<sequence length="1128" mass="129002">MSRTTNPKSRRRGETTAGPAAVETHTHRFTVAEITGETENVPITTYVDRVSDDNRRRYRQEFPVEQPSPVKRQRVAERNAAAPPLTETARNDWVGPARYEMGLDMQEEQDELQPAAEAEPLPSRIVKPSDPALHRFRDRHDHILANILRRKGTRNAETCFCRVCRNPTVTPEFRCRECWGDDLLCRKCMVARHAENPLHQVQKWTGRVFESTTLKALGLRVQLGHRPRERCLEPKELHSHFVIIHHNGIQEVAIDCCDCAENRLAAGSPKEQLLRVGWFPATEDRPRTCATFAALDFFLISTHQAKTTMYDFYAMLERLTNNAGVKPPYRYHAWLRMCREYRHLLMLLRAGRAHEEGGVLATAAGELAVFCPCCPNPEVNLPPNWHEAPDGQKFLYILFLAIDACFRLKRRLVSSYLKDPPLLPGSAYLVDYRPFREYLLTVTDQKEMSTCSGLAALDHANTKFARGYSATGVGMGVCARHEFVQPNGVADLQKGERFANMDWIVACILRRWDPRLRKIISYDIVCQWWIHLRKRLKRLPAVVRIVLVMKLLRFVIPKMHIHAHTLKCQRTFSLNLVPGSAQTDGEGIERPWAHIGGVATSTREMGPGSREDTLNCHWGFWNWGRLIGLGERLRTRTDRANREYAAQLDAFTVFSVQQGDRVAGWRKMVEEYESDPTKTNPYAPTATDRLTEAQVLLAFEKEEAERVKQGVPGIHSVSPSSFIAAGLDIEDQQRRVRVQAELKKAGTTAQEIDLVGLRRKLNRAILRFRKLQATYTPAAILALNERDAPPEEQAENVPLFMPLALSASLRETEPLKSLALIEEALRDAQCEAALVRLRNQLHIKSGLFTYKRTQARHVGANTRSRTLVATNESKIRLHSEKYQMAWEALRLLRGGNPDPAVVGWRLLRAGDIRCMEDPEDLEKRLEQAQRQRRREDRMRAQGELVPLTDADRERAARRGENVRTVSWIWTSAGTAGTDAELEEALRIEWCKSFARVRRWDEECRLLAEEARRFPVSMEFQARKWEERAKNVPVGHIPEDQAEGAIVYALQQAEMYRDLAARFAITMTEERRGRGKRRVRVMEDEARILGRAGEGEDEELGLDEDEEELEDWRGDVSDEDFVLDGGEDD</sequence>